<dbReference type="Proteomes" id="UP000688947">
    <property type="component" value="Unassembled WGS sequence"/>
</dbReference>
<protein>
    <submittedName>
        <fullName evidence="1">Uncharacterized protein</fullName>
    </submittedName>
</protein>
<accession>A0A8T1U3L5</accession>
<dbReference type="OrthoDB" id="125119at2759"/>
<evidence type="ECO:0000313" key="1">
    <source>
        <dbReference type="EMBL" id="KAG6953668.1"/>
    </source>
</evidence>
<evidence type="ECO:0000313" key="2">
    <source>
        <dbReference type="Proteomes" id="UP000688947"/>
    </source>
</evidence>
<organism evidence="1 2">
    <name type="scientific">Phytophthora cactorum</name>
    <dbReference type="NCBI Taxonomy" id="29920"/>
    <lineage>
        <taxon>Eukaryota</taxon>
        <taxon>Sar</taxon>
        <taxon>Stramenopiles</taxon>
        <taxon>Oomycota</taxon>
        <taxon>Peronosporomycetes</taxon>
        <taxon>Peronosporales</taxon>
        <taxon>Peronosporaceae</taxon>
        <taxon>Phytophthora</taxon>
    </lineage>
</organism>
<dbReference type="EMBL" id="JAENGZ010000807">
    <property type="protein sequence ID" value="KAG6953668.1"/>
    <property type="molecule type" value="Genomic_DNA"/>
</dbReference>
<proteinExistence type="predicted"/>
<dbReference type="VEuPathDB" id="FungiDB:PC110_g14743"/>
<reference evidence="1" key="1">
    <citation type="submission" date="2021-01" db="EMBL/GenBank/DDBJ databases">
        <title>Phytophthora aleatoria, a newly-described species from Pinus radiata is distinct from Phytophthora cactorum isolates based on comparative genomics.</title>
        <authorList>
            <person name="Mcdougal R."/>
            <person name="Panda P."/>
            <person name="Williams N."/>
            <person name="Studholme D.J."/>
        </authorList>
    </citation>
    <scope>NUCLEOTIDE SEQUENCE</scope>
    <source>
        <strain evidence="1">NZFS 3830</strain>
    </source>
</reference>
<comment type="caution">
    <text evidence="1">The sequence shown here is derived from an EMBL/GenBank/DDBJ whole genome shotgun (WGS) entry which is preliminary data.</text>
</comment>
<name>A0A8T1U3L5_9STRA</name>
<gene>
    <name evidence="1" type="ORF">JG687_00012256</name>
</gene>
<dbReference type="AlphaFoldDB" id="A0A8T1U3L5"/>
<sequence length="356" mass="40573">MPRYAQVARMTVGDNQAVLRVAKAAVNLSAPPAVEHQLQTAVEPAEQSPTEHFAPEVPRKTPIQTAWQQIVRQRMCQASRYLLMSLQQRFRIFPGLWQPSQHWCMVSKLQRPAKRRRQRRAAKAAGKWKTAFIKDKVTTATGKVLCRVLWKTRRHGRLPRTWEPRDMLLEDGFEETLKMVDEWHEAGRKQDFSQCVSELYPSVAGATSAGTCMFLALQQALVLLGEPTGVQEQHIEAFLARSEELRQNMSRGVPWRVFRAFIVQLHITGSQLSMADIEYNRHRTGHRGVAAVTRLHLEDRIYLVAASNTMAVGHAFGLKVCSPRRAGHDDNVKCSLSSYGEWIDRVMFVRKVILLD</sequence>